<dbReference type="HAMAP" id="MF_01113">
    <property type="entry name" value="DNApol_IV"/>
    <property type="match status" value="1"/>
</dbReference>
<keyword evidence="5 15" id="KW-0808">Transferase</keyword>
<evidence type="ECO:0000256" key="8">
    <source>
        <dbReference type="ARBA" id="ARBA00022723"/>
    </source>
</evidence>
<dbReference type="PANTHER" id="PTHR11076:SF33">
    <property type="entry name" value="DNA POLYMERASE KAPPA"/>
    <property type="match status" value="1"/>
</dbReference>
<keyword evidence="6 15" id="KW-0548">Nucleotidyltransferase</keyword>
<protein>
    <recommendedName>
        <fullName evidence="15">DNA polymerase IV</fullName>
        <shortName evidence="15">Pol IV</shortName>
        <ecNumber evidence="15">2.7.7.7</ecNumber>
    </recommendedName>
</protein>
<feature type="active site" evidence="15">
    <location>
        <position position="106"/>
    </location>
</feature>
<evidence type="ECO:0000256" key="13">
    <source>
        <dbReference type="ARBA" id="ARBA00023204"/>
    </source>
</evidence>
<evidence type="ECO:0000256" key="3">
    <source>
        <dbReference type="ARBA" id="ARBA00022457"/>
    </source>
</evidence>
<evidence type="ECO:0000313" key="17">
    <source>
        <dbReference type="EMBL" id="SEA90674.1"/>
    </source>
</evidence>
<evidence type="ECO:0000256" key="5">
    <source>
        <dbReference type="ARBA" id="ARBA00022679"/>
    </source>
</evidence>
<dbReference type="AlphaFoldDB" id="A0A1H4F050"/>
<dbReference type="InterPro" id="IPR050116">
    <property type="entry name" value="DNA_polymerase-Y"/>
</dbReference>
<dbReference type="InterPro" id="IPR043502">
    <property type="entry name" value="DNA/RNA_pol_sf"/>
</dbReference>
<organism evidence="17 18">
    <name type="scientific">Alkalimonas amylolytica</name>
    <dbReference type="NCBI Taxonomy" id="152573"/>
    <lineage>
        <taxon>Bacteria</taxon>
        <taxon>Pseudomonadati</taxon>
        <taxon>Pseudomonadota</taxon>
        <taxon>Gammaproteobacteria</taxon>
        <taxon>Alkalimonas</taxon>
    </lineage>
</organism>
<feature type="binding site" evidence="15">
    <location>
        <position position="10"/>
    </location>
    <ligand>
        <name>Mg(2+)</name>
        <dbReference type="ChEBI" id="CHEBI:18420"/>
    </ligand>
</feature>
<accession>A0A1H4F050</accession>
<dbReference type="EMBL" id="FNRM01000008">
    <property type="protein sequence ID" value="SEA90674.1"/>
    <property type="molecule type" value="Genomic_DNA"/>
</dbReference>
<evidence type="ECO:0000256" key="6">
    <source>
        <dbReference type="ARBA" id="ARBA00022695"/>
    </source>
</evidence>
<dbReference type="Pfam" id="PF21999">
    <property type="entry name" value="IMS_HHH_1"/>
    <property type="match status" value="1"/>
</dbReference>
<keyword evidence="3 15" id="KW-0515">Mutator protein</keyword>
<dbReference type="GO" id="GO:0009432">
    <property type="term" value="P:SOS response"/>
    <property type="evidence" value="ECO:0007669"/>
    <property type="project" value="TreeGrafter"/>
</dbReference>
<dbReference type="InterPro" id="IPR053848">
    <property type="entry name" value="IMS_HHH_1"/>
</dbReference>
<dbReference type="OrthoDB" id="9808813at2"/>
<dbReference type="InterPro" id="IPR017961">
    <property type="entry name" value="DNA_pol_Y-fam_little_finger"/>
</dbReference>
<dbReference type="Gene3D" id="1.10.150.20">
    <property type="entry name" value="5' to 3' exonuclease, C-terminal subdomain"/>
    <property type="match status" value="1"/>
</dbReference>
<dbReference type="Proteomes" id="UP000198773">
    <property type="component" value="Unassembled WGS sequence"/>
</dbReference>
<evidence type="ECO:0000256" key="9">
    <source>
        <dbReference type="ARBA" id="ARBA00022763"/>
    </source>
</evidence>
<keyword evidence="10 15" id="KW-0460">Magnesium</keyword>
<dbReference type="CDD" id="cd03586">
    <property type="entry name" value="PolY_Pol_IV_kappa"/>
    <property type="match status" value="1"/>
</dbReference>
<dbReference type="STRING" id="152573.SAMN04488051_108123"/>
<evidence type="ECO:0000256" key="7">
    <source>
        <dbReference type="ARBA" id="ARBA00022705"/>
    </source>
</evidence>
<proteinExistence type="inferred from homology"/>
<keyword evidence="9 15" id="KW-0227">DNA damage</keyword>
<dbReference type="GO" id="GO:0003684">
    <property type="term" value="F:damaged DNA binding"/>
    <property type="evidence" value="ECO:0007669"/>
    <property type="project" value="InterPro"/>
</dbReference>
<keyword evidence="8 15" id="KW-0479">Metal-binding</keyword>
<evidence type="ECO:0000256" key="11">
    <source>
        <dbReference type="ARBA" id="ARBA00022932"/>
    </source>
</evidence>
<keyword evidence="11 15" id="KW-0239">DNA-directed DNA polymerase</keyword>
<evidence type="ECO:0000256" key="15">
    <source>
        <dbReference type="HAMAP-Rule" id="MF_01113"/>
    </source>
</evidence>
<keyword evidence="7 15" id="KW-0235">DNA replication</keyword>
<dbReference type="PANTHER" id="PTHR11076">
    <property type="entry name" value="DNA REPAIR POLYMERASE UMUC / TRANSFERASE FAMILY MEMBER"/>
    <property type="match status" value="1"/>
</dbReference>
<comment type="similarity">
    <text evidence="2 15">Belongs to the DNA polymerase type-Y family.</text>
</comment>
<dbReference type="GO" id="GO:0006281">
    <property type="term" value="P:DNA repair"/>
    <property type="evidence" value="ECO:0007669"/>
    <property type="project" value="UniProtKB-UniRule"/>
</dbReference>
<sequence length="351" mass="38668">MTQRKIIHIDLDCFFAAVEMRDNPKLGDQPIAVGGSVSSRGVIAACNYPARTFGVRSAMPTAQALKLCPHLLLVPGRMQAYKEASQQVMAILKRYSDIVEPLSLDEAYLDVTGSALCQGSATRIAEAIRHTIKTETGLTASAGVAPNKFLAKIASDERKPDGLFVICPHQVPDFVARLPVQKIPGIGPKTASRLQELGVHYCQDVFKVPLARLIRQFGAYSQTLLERCQGLDQRPVSAERVRKSVGVEQTYAQDKCSLQDCEAELPALLSTLQQRLERHRASSLVHKVAVKLKFHDFQQTTVEQQVQTADLASIRSLLVTAWQRGEGRPVRLIGLQAGLAEQDHKQLMLEL</sequence>
<feature type="binding site" evidence="15">
    <location>
        <position position="105"/>
    </location>
    <ligand>
        <name>Mg(2+)</name>
        <dbReference type="ChEBI" id="CHEBI:18420"/>
    </ligand>
</feature>
<evidence type="ECO:0000256" key="14">
    <source>
        <dbReference type="ARBA" id="ARBA00049244"/>
    </source>
</evidence>
<dbReference type="InterPro" id="IPR001126">
    <property type="entry name" value="UmuC"/>
</dbReference>
<evidence type="ECO:0000313" key="18">
    <source>
        <dbReference type="Proteomes" id="UP000198773"/>
    </source>
</evidence>
<dbReference type="Gene3D" id="3.40.1170.60">
    <property type="match status" value="1"/>
</dbReference>
<comment type="cofactor">
    <cofactor evidence="15">
        <name>Mg(2+)</name>
        <dbReference type="ChEBI" id="CHEBI:18420"/>
    </cofactor>
    <text evidence="15">Binds 2 magnesium ions per subunit.</text>
</comment>
<dbReference type="SUPFAM" id="SSF100879">
    <property type="entry name" value="Lesion bypass DNA polymerase (Y-family), little finger domain"/>
    <property type="match status" value="1"/>
</dbReference>
<dbReference type="GO" id="GO:0000287">
    <property type="term" value="F:magnesium ion binding"/>
    <property type="evidence" value="ECO:0007669"/>
    <property type="project" value="UniProtKB-UniRule"/>
</dbReference>
<dbReference type="GO" id="GO:0006261">
    <property type="term" value="P:DNA-templated DNA replication"/>
    <property type="evidence" value="ECO:0007669"/>
    <property type="project" value="UniProtKB-UniRule"/>
</dbReference>
<keyword evidence="12 15" id="KW-0238">DNA-binding</keyword>
<dbReference type="EC" id="2.7.7.7" evidence="15"/>
<gene>
    <name evidence="15" type="primary">dinB</name>
    <name evidence="17" type="ORF">SAMN04488051_108123</name>
</gene>
<dbReference type="InterPro" id="IPR022880">
    <property type="entry name" value="DNApol_IV"/>
</dbReference>
<dbReference type="NCBIfam" id="NF002677">
    <property type="entry name" value="PRK02406.1"/>
    <property type="match status" value="1"/>
</dbReference>
<dbReference type="Gene3D" id="3.30.1490.100">
    <property type="entry name" value="DNA polymerase, Y-family, little finger domain"/>
    <property type="match status" value="1"/>
</dbReference>
<comment type="function">
    <text evidence="15">Poorly processive, error-prone DNA polymerase involved in untargeted mutagenesis. Copies undamaged DNA at stalled replication forks, which arise in vivo from mismatched or misaligned primer ends. These misaligned primers can be extended by PolIV. Exhibits no 3'-5' exonuclease (proofreading) activity. May be involved in translesional synthesis, in conjunction with the beta clamp from PolIII.</text>
</comment>
<evidence type="ECO:0000256" key="12">
    <source>
        <dbReference type="ARBA" id="ARBA00023125"/>
    </source>
</evidence>
<evidence type="ECO:0000256" key="4">
    <source>
        <dbReference type="ARBA" id="ARBA00022490"/>
    </source>
</evidence>
<evidence type="ECO:0000256" key="2">
    <source>
        <dbReference type="ARBA" id="ARBA00010945"/>
    </source>
</evidence>
<comment type="subcellular location">
    <subcellularLocation>
        <location evidence="1 15">Cytoplasm</location>
    </subcellularLocation>
</comment>
<dbReference type="InterPro" id="IPR036775">
    <property type="entry name" value="DNA_pol_Y-fam_lit_finger_sf"/>
</dbReference>
<dbReference type="PROSITE" id="PS50173">
    <property type="entry name" value="UMUC"/>
    <property type="match status" value="1"/>
</dbReference>
<evidence type="ECO:0000256" key="1">
    <source>
        <dbReference type="ARBA" id="ARBA00004496"/>
    </source>
</evidence>
<feature type="domain" description="UmuC" evidence="16">
    <location>
        <begin position="6"/>
        <end position="187"/>
    </location>
</feature>
<comment type="subunit">
    <text evidence="15">Monomer.</text>
</comment>
<evidence type="ECO:0000256" key="10">
    <source>
        <dbReference type="ARBA" id="ARBA00022842"/>
    </source>
</evidence>
<keyword evidence="13 15" id="KW-0234">DNA repair</keyword>
<name>A0A1H4F050_ALKAM</name>
<keyword evidence="4 15" id="KW-0963">Cytoplasm</keyword>
<dbReference type="GO" id="GO:0042276">
    <property type="term" value="P:error-prone translesion synthesis"/>
    <property type="evidence" value="ECO:0007669"/>
    <property type="project" value="TreeGrafter"/>
</dbReference>
<feature type="site" description="Substrate discrimination" evidence="15">
    <location>
        <position position="15"/>
    </location>
</feature>
<dbReference type="RefSeq" id="WP_091344420.1">
    <property type="nucleotide sequence ID" value="NZ_FNRM01000008.1"/>
</dbReference>
<dbReference type="Gene3D" id="3.30.70.270">
    <property type="match status" value="1"/>
</dbReference>
<dbReference type="FunFam" id="3.40.1170.60:FF:000001">
    <property type="entry name" value="DNA polymerase IV"/>
    <property type="match status" value="1"/>
</dbReference>
<dbReference type="SUPFAM" id="SSF56672">
    <property type="entry name" value="DNA/RNA polymerases"/>
    <property type="match status" value="1"/>
</dbReference>
<dbReference type="GO" id="GO:0003887">
    <property type="term" value="F:DNA-directed DNA polymerase activity"/>
    <property type="evidence" value="ECO:0007669"/>
    <property type="project" value="UniProtKB-UniRule"/>
</dbReference>
<dbReference type="GO" id="GO:0005829">
    <property type="term" value="C:cytosol"/>
    <property type="evidence" value="ECO:0007669"/>
    <property type="project" value="TreeGrafter"/>
</dbReference>
<dbReference type="InterPro" id="IPR043128">
    <property type="entry name" value="Rev_trsase/Diguanyl_cyclase"/>
</dbReference>
<evidence type="ECO:0000259" key="16">
    <source>
        <dbReference type="PROSITE" id="PS50173"/>
    </source>
</evidence>
<dbReference type="Pfam" id="PF00817">
    <property type="entry name" value="IMS"/>
    <property type="match status" value="1"/>
</dbReference>
<keyword evidence="18" id="KW-1185">Reference proteome</keyword>
<reference evidence="17 18" key="1">
    <citation type="submission" date="2016-10" db="EMBL/GenBank/DDBJ databases">
        <authorList>
            <person name="de Groot N.N."/>
        </authorList>
    </citation>
    <scope>NUCLEOTIDE SEQUENCE [LARGE SCALE GENOMIC DNA]</scope>
    <source>
        <strain evidence="17 18">CGMCC 1.3430</strain>
    </source>
</reference>
<comment type="catalytic activity">
    <reaction evidence="14 15">
        <text>DNA(n) + a 2'-deoxyribonucleoside 5'-triphosphate = DNA(n+1) + diphosphate</text>
        <dbReference type="Rhea" id="RHEA:22508"/>
        <dbReference type="Rhea" id="RHEA-COMP:17339"/>
        <dbReference type="Rhea" id="RHEA-COMP:17340"/>
        <dbReference type="ChEBI" id="CHEBI:33019"/>
        <dbReference type="ChEBI" id="CHEBI:61560"/>
        <dbReference type="ChEBI" id="CHEBI:173112"/>
        <dbReference type="EC" id="2.7.7.7"/>
    </reaction>
</comment>
<dbReference type="Pfam" id="PF11799">
    <property type="entry name" value="IMS_C"/>
    <property type="match status" value="1"/>
</dbReference>